<dbReference type="SUPFAM" id="SSF55729">
    <property type="entry name" value="Acyl-CoA N-acyltransferases (Nat)"/>
    <property type="match status" value="1"/>
</dbReference>
<organism evidence="2 3">
    <name type="scientific">Pseudopedobacter saltans</name>
    <dbReference type="NCBI Taxonomy" id="151895"/>
    <lineage>
        <taxon>Bacteria</taxon>
        <taxon>Pseudomonadati</taxon>
        <taxon>Bacteroidota</taxon>
        <taxon>Sphingobacteriia</taxon>
        <taxon>Sphingobacteriales</taxon>
        <taxon>Sphingobacteriaceae</taxon>
        <taxon>Pseudopedobacter</taxon>
    </lineage>
</organism>
<protein>
    <submittedName>
        <fullName evidence="2">RimJ/RimL family protein N-acetyltransferase</fullName>
    </submittedName>
</protein>
<evidence type="ECO:0000259" key="1">
    <source>
        <dbReference type="PROSITE" id="PS51186"/>
    </source>
</evidence>
<dbReference type="PANTHER" id="PTHR43792:SF1">
    <property type="entry name" value="N-ACETYLTRANSFERASE DOMAIN-CONTAINING PROTEIN"/>
    <property type="match status" value="1"/>
</dbReference>
<reference evidence="2 3" key="1">
    <citation type="submission" date="2017-11" db="EMBL/GenBank/DDBJ databases">
        <title>Infants hospitalized years apart are colonized by the same room-sourced microbial strains.</title>
        <authorList>
            <person name="Brooks B."/>
            <person name="Olm M.R."/>
            <person name="Firek B.A."/>
            <person name="Baker R."/>
            <person name="Thomas B.C."/>
            <person name="Morowitz M.J."/>
            <person name="Banfield J.F."/>
        </authorList>
    </citation>
    <scope>NUCLEOTIDE SEQUENCE [LARGE SCALE GENOMIC DNA]</scope>
    <source>
        <strain evidence="2">S2_009_000_R2_76</strain>
    </source>
</reference>
<dbReference type="PANTHER" id="PTHR43792">
    <property type="entry name" value="GNAT FAMILY, PUTATIVE (AFU_ORTHOLOGUE AFUA_3G00765)-RELATED-RELATED"/>
    <property type="match status" value="1"/>
</dbReference>
<gene>
    <name evidence="2" type="ORF">DI598_08320</name>
</gene>
<sequence length="176" mass="20552">MTIDQMISDRIRLRMFNKEDALFLLELCSSPNWLAMLGKRNINNLKSAERHLKNFILKEYSDHQYGFYAIESIEHQKTIGLCGITLRNTQEIPDLGFGILPQYAGQGFSYEAARLVLQHTKDSFSFEKIDAFATPTNIPSQKLLKKLGFVFLEEIFHTEFHAWVKHYRLEMNHLPQ</sequence>
<dbReference type="InterPro" id="IPR000182">
    <property type="entry name" value="GNAT_dom"/>
</dbReference>
<proteinExistence type="predicted"/>
<dbReference type="AlphaFoldDB" id="A0A2W5EZ45"/>
<name>A0A2W5EZ45_9SPHI</name>
<dbReference type="Proteomes" id="UP000249645">
    <property type="component" value="Unassembled WGS sequence"/>
</dbReference>
<comment type="caution">
    <text evidence="2">The sequence shown here is derived from an EMBL/GenBank/DDBJ whole genome shotgun (WGS) entry which is preliminary data.</text>
</comment>
<feature type="domain" description="N-acetyltransferase" evidence="1">
    <location>
        <begin position="11"/>
        <end position="170"/>
    </location>
</feature>
<accession>A0A2W5EZ45</accession>
<dbReference type="GO" id="GO:0016747">
    <property type="term" value="F:acyltransferase activity, transferring groups other than amino-acyl groups"/>
    <property type="evidence" value="ECO:0007669"/>
    <property type="project" value="InterPro"/>
</dbReference>
<keyword evidence="2" id="KW-0808">Transferase</keyword>
<evidence type="ECO:0000313" key="3">
    <source>
        <dbReference type="Proteomes" id="UP000249645"/>
    </source>
</evidence>
<dbReference type="InterPro" id="IPR016181">
    <property type="entry name" value="Acyl_CoA_acyltransferase"/>
</dbReference>
<dbReference type="PROSITE" id="PS51186">
    <property type="entry name" value="GNAT"/>
    <property type="match status" value="1"/>
</dbReference>
<dbReference type="Pfam" id="PF13302">
    <property type="entry name" value="Acetyltransf_3"/>
    <property type="match status" value="1"/>
</dbReference>
<evidence type="ECO:0000313" key="2">
    <source>
        <dbReference type="EMBL" id="PZP49255.1"/>
    </source>
</evidence>
<dbReference type="Gene3D" id="3.40.630.30">
    <property type="match status" value="1"/>
</dbReference>
<dbReference type="EMBL" id="QFOI01000120">
    <property type="protein sequence ID" value="PZP49255.1"/>
    <property type="molecule type" value="Genomic_DNA"/>
</dbReference>
<dbReference type="InterPro" id="IPR051531">
    <property type="entry name" value="N-acetyltransferase"/>
</dbReference>